<dbReference type="RefSeq" id="WP_156422983.1">
    <property type="nucleotide sequence ID" value="NZ_KQ959590.1"/>
</dbReference>
<gene>
    <name evidence="2" type="ORF">HMPREF1872_01054</name>
</gene>
<evidence type="ECO:0000313" key="2">
    <source>
        <dbReference type="EMBL" id="KXB39933.1"/>
    </source>
</evidence>
<accession>A0A133Y9Q8</accession>
<dbReference type="EMBL" id="LSCV01000034">
    <property type="protein sequence ID" value="KXB39933.1"/>
    <property type="molecule type" value="Genomic_DNA"/>
</dbReference>
<dbReference type="AlphaFoldDB" id="A0A133Y9Q8"/>
<comment type="caution">
    <text evidence="2">The sequence shown here is derived from an EMBL/GenBank/DDBJ whole genome shotgun (WGS) entry which is preliminary data.</text>
</comment>
<name>A0A133Y9Q8_9FIRM</name>
<protein>
    <recommendedName>
        <fullName evidence="4">Tetratricopeptide repeat protein</fullName>
    </recommendedName>
</protein>
<dbReference type="Proteomes" id="UP000070080">
    <property type="component" value="Unassembled WGS sequence"/>
</dbReference>
<reference evidence="3" key="1">
    <citation type="submission" date="2016-01" db="EMBL/GenBank/DDBJ databases">
        <authorList>
            <person name="Mitreva M."/>
            <person name="Pepin K.H."/>
            <person name="Mihindukulasuriya K.A."/>
            <person name="Fulton R."/>
            <person name="Fronick C."/>
            <person name="O'Laughlin M."/>
            <person name="Miner T."/>
            <person name="Herter B."/>
            <person name="Rosa B.A."/>
            <person name="Cordes M."/>
            <person name="Tomlinson C."/>
            <person name="Wollam A."/>
            <person name="Palsikar V.B."/>
            <person name="Mardis E.R."/>
            <person name="Wilson R.K."/>
        </authorList>
    </citation>
    <scope>NUCLEOTIDE SEQUENCE [LARGE SCALE GENOMIC DNA]</scope>
    <source>
        <strain evidence="3">KA00274</strain>
    </source>
</reference>
<organism evidence="2 3">
    <name type="scientific">Amygdalobacter nucleatus</name>
    <dbReference type="NCBI Taxonomy" id="3029274"/>
    <lineage>
        <taxon>Bacteria</taxon>
        <taxon>Bacillati</taxon>
        <taxon>Bacillota</taxon>
        <taxon>Clostridia</taxon>
        <taxon>Eubacteriales</taxon>
        <taxon>Oscillospiraceae</taxon>
        <taxon>Amygdalobacter</taxon>
    </lineage>
</organism>
<evidence type="ECO:0008006" key="4">
    <source>
        <dbReference type="Google" id="ProtNLM"/>
    </source>
</evidence>
<feature type="chain" id="PRO_5039046023" description="Tetratricopeptide repeat protein" evidence="1">
    <location>
        <begin position="24"/>
        <end position="133"/>
    </location>
</feature>
<evidence type="ECO:0000313" key="3">
    <source>
        <dbReference type="Proteomes" id="UP000070080"/>
    </source>
</evidence>
<keyword evidence="3" id="KW-1185">Reference proteome</keyword>
<feature type="non-terminal residue" evidence="2">
    <location>
        <position position="133"/>
    </location>
</feature>
<keyword evidence="1" id="KW-0732">Signal</keyword>
<evidence type="ECO:0000256" key="1">
    <source>
        <dbReference type="SAM" id="SignalP"/>
    </source>
</evidence>
<feature type="signal peptide" evidence="1">
    <location>
        <begin position="1"/>
        <end position="23"/>
    </location>
</feature>
<sequence>MKKIVTLALAAVMTLGLTVLPQAKGNNPDWNDVLKKNEEKEKTVDELASDYYIAKGKLAEAKKALDEANKKYNEDKNDTNKTARDNAYKAWLEAGHTYEVAQAAYEAKLTGKKDEKKDTTVVDEYKPGYGYVY</sequence>
<proteinExistence type="predicted"/>